<dbReference type="CDD" id="cd01285">
    <property type="entry name" value="nucleoside_deaminase"/>
    <property type="match status" value="1"/>
</dbReference>
<accession>A0ABR0IT57</accession>
<dbReference type="PROSITE" id="PS51747">
    <property type="entry name" value="CYT_DCMP_DEAMINASES_2"/>
    <property type="match status" value="1"/>
</dbReference>
<dbReference type="SUPFAM" id="SSF56112">
    <property type="entry name" value="Protein kinase-like (PK-like)"/>
    <property type="match status" value="1"/>
</dbReference>
<evidence type="ECO:0000313" key="3">
    <source>
        <dbReference type="Proteomes" id="UP001323617"/>
    </source>
</evidence>
<evidence type="ECO:0000313" key="2">
    <source>
        <dbReference type="EMBL" id="KAK4683046.1"/>
    </source>
</evidence>
<name>A0ABR0IT57_9PEZI</name>
<feature type="domain" description="CMP/dCMP-type deaminase" evidence="1">
    <location>
        <begin position="453"/>
        <end position="582"/>
    </location>
</feature>
<dbReference type="InterPro" id="IPR016193">
    <property type="entry name" value="Cytidine_deaminase-like"/>
</dbReference>
<dbReference type="SUPFAM" id="SSF53927">
    <property type="entry name" value="Cytidine deaminase-like"/>
    <property type="match status" value="1"/>
</dbReference>
<protein>
    <recommendedName>
        <fullName evidence="1">CMP/dCMP-type deaminase domain-containing protein</fullName>
    </recommendedName>
</protein>
<dbReference type="InterPro" id="IPR011009">
    <property type="entry name" value="Kinase-like_dom_sf"/>
</dbReference>
<dbReference type="PANTHER" id="PTHR11079:SF203">
    <property type="entry name" value="CMP_DCMP-TYPE DEAMINASE DOMAIN-CONTAINING PROTEIN"/>
    <property type="match status" value="1"/>
</dbReference>
<comment type="caution">
    <text evidence="2">The sequence shown here is derived from an EMBL/GenBank/DDBJ whole genome shotgun (WGS) entry which is preliminary data.</text>
</comment>
<evidence type="ECO:0000259" key="1">
    <source>
        <dbReference type="PROSITE" id="PS51747"/>
    </source>
</evidence>
<dbReference type="GeneID" id="87960604"/>
<dbReference type="EMBL" id="JAFFHC010000001">
    <property type="protein sequence ID" value="KAK4683046.1"/>
    <property type="molecule type" value="Genomic_DNA"/>
</dbReference>
<sequence length="647" mass="71536">MTVDAILRDVSKSPLSSWWLEKFDTDVVPNIYVSPVQSRLQYPAYHLTCYLEPNSHYARTLTTASDSKNSGIEEREIREIAKDILSRLNKWSMRLDLRHVLQGVTIGSRFRLDDTNGMTGDVAGIWLAPNYELHKRYLPMSRLTELWKPYIASSELPPLIDFNVLRSRRRLHNSISEVLLPSGEVVIFKSVIRVVASMYHEMRELLRMPPHPNIMSRPQYIVTRRVSGAEQPIVCGFILRYLPGGSLLEWLTTNQSEPAVYHPLLLQTKIKWIRQIILALGHLYGPAKSFHSALRPDNIVIDENDNIVLVDFEQRGSSRRWQAPPLWREDRLSQVAADNPDWAESRILATQDLYGIGTRTGTYCQWIATLVAGIALPEEAVSIQTTTICFQCAVLGALVVITLRGSIAQPGVLIIVPLVFGGFVATQTFEQGTTNLVGLTGAASLNSYGTHGRLREYWIHQANTLALSHPCPFAAFGSVIVNHTTGNPQGTLICTGANQNSRTGNPTLHGEMAAISNCSSLFVSSAYNMTPAESLAAFKQLTLYTNAESCPMCAAAVRWAGLREYIYGVSIKELIELGWGQLDIGSEEVIGSGVGMRDKDPEVVLGGVGREESKRQFGWQCAGGECPAGCERGEGIGDCLPVERGVV</sequence>
<dbReference type="RefSeq" id="XP_062806516.1">
    <property type="nucleotide sequence ID" value="XM_062940111.1"/>
</dbReference>
<dbReference type="Gene3D" id="1.10.510.10">
    <property type="entry name" value="Transferase(Phosphotransferase) domain 1"/>
    <property type="match status" value="1"/>
</dbReference>
<gene>
    <name evidence="2" type="ORF">QC764_0025390</name>
</gene>
<dbReference type="PANTHER" id="PTHR11079">
    <property type="entry name" value="CYTOSINE DEAMINASE FAMILY MEMBER"/>
    <property type="match status" value="1"/>
</dbReference>
<dbReference type="Gene3D" id="3.40.140.10">
    <property type="entry name" value="Cytidine Deaminase, domain 2"/>
    <property type="match status" value="1"/>
</dbReference>
<dbReference type="InterPro" id="IPR002125">
    <property type="entry name" value="CMP_dCMP_dom"/>
</dbReference>
<proteinExistence type="predicted"/>
<organism evidence="2 3">
    <name type="scientific">Podospora pseudoanserina</name>
    <dbReference type="NCBI Taxonomy" id="2609844"/>
    <lineage>
        <taxon>Eukaryota</taxon>
        <taxon>Fungi</taxon>
        <taxon>Dikarya</taxon>
        <taxon>Ascomycota</taxon>
        <taxon>Pezizomycotina</taxon>
        <taxon>Sordariomycetes</taxon>
        <taxon>Sordariomycetidae</taxon>
        <taxon>Sordariales</taxon>
        <taxon>Podosporaceae</taxon>
        <taxon>Podospora</taxon>
    </lineage>
</organism>
<dbReference type="Pfam" id="PF00383">
    <property type="entry name" value="dCMP_cyt_deam_1"/>
    <property type="match status" value="1"/>
</dbReference>
<dbReference type="Proteomes" id="UP001323617">
    <property type="component" value="Unassembled WGS sequence"/>
</dbReference>
<keyword evidence="3" id="KW-1185">Reference proteome</keyword>
<reference evidence="2 3" key="1">
    <citation type="journal article" date="2023" name="bioRxiv">
        <title>High-quality genome assemblies of four members of thePodospora anserinaspecies complex.</title>
        <authorList>
            <person name="Ament-Velasquez S.L."/>
            <person name="Vogan A.A."/>
            <person name="Wallerman O."/>
            <person name="Hartmann F."/>
            <person name="Gautier V."/>
            <person name="Silar P."/>
            <person name="Giraud T."/>
            <person name="Johannesson H."/>
        </authorList>
    </citation>
    <scope>NUCLEOTIDE SEQUENCE [LARGE SCALE GENOMIC DNA]</scope>
    <source>
        <strain evidence="2 3">CBS 124.78</strain>
    </source>
</reference>